<dbReference type="Pfam" id="PF25198">
    <property type="entry name" value="Spore_GerAC_N"/>
    <property type="match status" value="1"/>
</dbReference>
<dbReference type="PANTHER" id="PTHR35789">
    <property type="entry name" value="SPORE GERMINATION PROTEIN B3"/>
    <property type="match status" value="1"/>
</dbReference>
<keyword evidence="11" id="KW-1185">Reference proteome</keyword>
<evidence type="ECO:0000256" key="6">
    <source>
        <dbReference type="ARBA" id="ARBA00023139"/>
    </source>
</evidence>
<name>A0A3D9SCH3_9BACL</name>
<comment type="subcellular location">
    <subcellularLocation>
        <location evidence="1">Membrane</location>
        <topology evidence="1">Lipid-anchor</topology>
    </subcellularLocation>
</comment>
<gene>
    <name evidence="10" type="ORF">A8990_104105</name>
</gene>
<evidence type="ECO:0000313" key="10">
    <source>
        <dbReference type="EMBL" id="REE91597.1"/>
    </source>
</evidence>
<accession>A0A3D9SCH3</accession>
<comment type="caution">
    <text evidence="10">The sequence shown here is derived from an EMBL/GenBank/DDBJ whole genome shotgun (WGS) entry which is preliminary data.</text>
</comment>
<evidence type="ECO:0000256" key="4">
    <source>
        <dbReference type="ARBA" id="ARBA00022729"/>
    </source>
</evidence>
<feature type="domain" description="Spore germination GerAC-like C-terminal" evidence="8">
    <location>
        <begin position="212"/>
        <end position="375"/>
    </location>
</feature>
<keyword evidence="4" id="KW-0732">Signal</keyword>
<evidence type="ECO:0000259" key="9">
    <source>
        <dbReference type="Pfam" id="PF25198"/>
    </source>
</evidence>
<evidence type="ECO:0000256" key="3">
    <source>
        <dbReference type="ARBA" id="ARBA00022544"/>
    </source>
</evidence>
<dbReference type="Gene3D" id="3.30.300.210">
    <property type="entry name" value="Nutrient germinant receptor protein C, domain 3"/>
    <property type="match status" value="1"/>
</dbReference>
<protein>
    <submittedName>
        <fullName evidence="10">Spore germination protein KC</fullName>
    </submittedName>
</protein>
<dbReference type="PROSITE" id="PS51257">
    <property type="entry name" value="PROKAR_LIPOPROTEIN"/>
    <property type="match status" value="1"/>
</dbReference>
<evidence type="ECO:0000259" key="8">
    <source>
        <dbReference type="Pfam" id="PF05504"/>
    </source>
</evidence>
<dbReference type="InterPro" id="IPR046953">
    <property type="entry name" value="Spore_GerAC-like_C"/>
</dbReference>
<sequence length="384" mass="43469">MKRKAKKTFIIMLIFVSLLCGCWDRKELNDQLFDLAGGIDLDREKRECYLISAQMLIPAKAAEGQESSKSDYFLETSRGKNVYDAIQEMQKYLSRSMTRAHRGNLFIGEALARDGISEILDSYTRDPKSRIRTDLWIVKDGTALEIMKIKYPLEKMPAMAPIKIHQAAGGEVGTSLVEYLIASRGEGSYPTLPVVKMVIKPELGIPTMTFYGRAVFSHGHKLLGYLDYDESHNRGWIVGLIDSSVLTVEAPGPVTGFISNPKSKMQTTLLKSGSVKTEITIKGQITVKENDSPLDLTDESNLMQLQRLFNQEINKEMMQLIHKVQKTLKADVLGIGETVYRQHPHYWKRNRDKWDSNFVDSEIIIHPKLEIKRIGLQGSPVHVK</sequence>
<keyword evidence="3" id="KW-0309">Germination</keyword>
<dbReference type="OrthoDB" id="9816067at2"/>
<dbReference type="GO" id="GO:0016020">
    <property type="term" value="C:membrane"/>
    <property type="evidence" value="ECO:0007669"/>
    <property type="project" value="UniProtKB-SubCell"/>
</dbReference>
<evidence type="ECO:0000256" key="1">
    <source>
        <dbReference type="ARBA" id="ARBA00004635"/>
    </source>
</evidence>
<keyword evidence="6" id="KW-0564">Palmitate</keyword>
<dbReference type="NCBIfam" id="TIGR02887">
    <property type="entry name" value="spore_ger_x_C"/>
    <property type="match status" value="1"/>
</dbReference>
<feature type="domain" description="Spore germination protein N-terminal" evidence="9">
    <location>
        <begin position="24"/>
        <end position="196"/>
    </location>
</feature>
<dbReference type="GO" id="GO:0009847">
    <property type="term" value="P:spore germination"/>
    <property type="evidence" value="ECO:0007669"/>
    <property type="project" value="InterPro"/>
</dbReference>
<evidence type="ECO:0000256" key="2">
    <source>
        <dbReference type="ARBA" id="ARBA00007886"/>
    </source>
</evidence>
<dbReference type="EMBL" id="QTTN01000004">
    <property type="protein sequence ID" value="REE91597.1"/>
    <property type="molecule type" value="Genomic_DNA"/>
</dbReference>
<evidence type="ECO:0000256" key="7">
    <source>
        <dbReference type="ARBA" id="ARBA00023288"/>
    </source>
</evidence>
<dbReference type="Proteomes" id="UP000256304">
    <property type="component" value="Unassembled WGS sequence"/>
</dbReference>
<reference evidence="10 11" key="1">
    <citation type="submission" date="2018-08" db="EMBL/GenBank/DDBJ databases">
        <title>Genomic Encyclopedia of Type Strains, Phase III (KMG-III): the genomes of soil and plant-associated and newly described type strains.</title>
        <authorList>
            <person name="Whitman W."/>
        </authorList>
    </citation>
    <scope>NUCLEOTIDE SEQUENCE [LARGE SCALE GENOMIC DNA]</scope>
    <source>
        <strain evidence="10 11">CGMCC 1.10966</strain>
    </source>
</reference>
<dbReference type="InterPro" id="IPR038501">
    <property type="entry name" value="Spore_GerAC_C_sf"/>
</dbReference>
<comment type="similarity">
    <text evidence="2">Belongs to the GerABKC lipoprotein family.</text>
</comment>
<dbReference type="InterPro" id="IPR008844">
    <property type="entry name" value="Spore_GerAC-like"/>
</dbReference>
<dbReference type="InterPro" id="IPR057336">
    <property type="entry name" value="GerAC_N"/>
</dbReference>
<keyword evidence="5" id="KW-0472">Membrane</keyword>
<dbReference type="AlphaFoldDB" id="A0A3D9SCH3"/>
<organism evidence="10 11">
    <name type="scientific">Paenibacillus taihuensis</name>
    <dbReference type="NCBI Taxonomy" id="1156355"/>
    <lineage>
        <taxon>Bacteria</taxon>
        <taxon>Bacillati</taxon>
        <taxon>Bacillota</taxon>
        <taxon>Bacilli</taxon>
        <taxon>Bacillales</taxon>
        <taxon>Paenibacillaceae</taxon>
        <taxon>Paenibacillus</taxon>
    </lineage>
</organism>
<evidence type="ECO:0000313" key="11">
    <source>
        <dbReference type="Proteomes" id="UP000256304"/>
    </source>
</evidence>
<keyword evidence="7" id="KW-0449">Lipoprotein</keyword>
<evidence type="ECO:0000256" key="5">
    <source>
        <dbReference type="ARBA" id="ARBA00023136"/>
    </source>
</evidence>
<dbReference type="PANTHER" id="PTHR35789:SF1">
    <property type="entry name" value="SPORE GERMINATION PROTEIN B3"/>
    <property type="match status" value="1"/>
</dbReference>
<dbReference type="RefSeq" id="WP_116187939.1">
    <property type="nucleotide sequence ID" value="NZ_QTTN01000004.1"/>
</dbReference>
<proteinExistence type="inferred from homology"/>
<dbReference type="Pfam" id="PF05504">
    <property type="entry name" value="Spore_GerAC"/>
    <property type="match status" value="1"/>
</dbReference>